<evidence type="ECO:0000313" key="2">
    <source>
        <dbReference type="Proteomes" id="UP000708576"/>
    </source>
</evidence>
<dbReference type="InterPro" id="IPR023393">
    <property type="entry name" value="START-like_dom_sf"/>
</dbReference>
<dbReference type="Gene3D" id="3.30.530.20">
    <property type="match status" value="1"/>
</dbReference>
<comment type="caution">
    <text evidence="1">The sequence shown here is derived from an EMBL/GenBank/DDBJ whole genome shotgun (WGS) entry which is preliminary data.</text>
</comment>
<dbReference type="SUPFAM" id="SSF55961">
    <property type="entry name" value="Bet v1-like"/>
    <property type="match status" value="1"/>
</dbReference>
<dbReference type="CDD" id="cd07820">
    <property type="entry name" value="SRPBCC_3"/>
    <property type="match status" value="1"/>
</dbReference>
<proteinExistence type="predicted"/>
<dbReference type="Proteomes" id="UP000708576">
    <property type="component" value="Unassembled WGS sequence"/>
</dbReference>
<protein>
    <submittedName>
        <fullName evidence="1">SRPBCC family protein</fullName>
    </submittedName>
</protein>
<reference evidence="1 2" key="1">
    <citation type="journal article" date="2015" name="Int. J. Syst. Evol. Microbiol.">
        <title>Carboxylicivirga linearis sp. nov., isolated from a sea cucumber culture pond.</title>
        <authorList>
            <person name="Wang F.Q."/>
            <person name="Zhou Y.X."/>
            <person name="Lin X.Z."/>
            <person name="Chen G.J."/>
            <person name="Du Z.J."/>
        </authorList>
    </citation>
    <scope>NUCLEOTIDE SEQUENCE [LARGE SCALE GENOMIC DNA]</scope>
    <source>
        <strain evidence="1 2">FB218</strain>
    </source>
</reference>
<sequence length="152" mass="17916">MAFYQFRRQQLVHTKQETLWNFISSPENLSKITPEHMNFHITTPDLPNKMYKGMIIAYRLRLFSAFKATWVTEISNIEEGKYFVDTQLIGPYKLWHHQHILTPTDNGILMTDIVSYAPPLGIFGIVANHLFIKQQLNNIFIYREKALNNLFK</sequence>
<organism evidence="1 2">
    <name type="scientific">Carboxylicivirga linearis</name>
    <dbReference type="NCBI Taxonomy" id="1628157"/>
    <lineage>
        <taxon>Bacteria</taxon>
        <taxon>Pseudomonadati</taxon>
        <taxon>Bacteroidota</taxon>
        <taxon>Bacteroidia</taxon>
        <taxon>Marinilabiliales</taxon>
        <taxon>Marinilabiliaceae</taxon>
        <taxon>Carboxylicivirga</taxon>
    </lineage>
</organism>
<name>A0ABS5JT81_9BACT</name>
<dbReference type="RefSeq" id="WP_212214322.1">
    <property type="nucleotide sequence ID" value="NZ_JAGUCO010000002.1"/>
</dbReference>
<gene>
    <name evidence="1" type="ORF">KEM10_05125</name>
</gene>
<evidence type="ECO:0000313" key="1">
    <source>
        <dbReference type="EMBL" id="MBS2097651.1"/>
    </source>
</evidence>
<keyword evidence="2" id="KW-1185">Reference proteome</keyword>
<accession>A0ABS5JT81</accession>
<dbReference type="EMBL" id="JAGUCO010000002">
    <property type="protein sequence ID" value="MBS2097651.1"/>
    <property type="molecule type" value="Genomic_DNA"/>
</dbReference>